<dbReference type="PANTHER" id="PTHR38768">
    <property type="entry name" value="UPF0502 PROTEIN YCEH"/>
    <property type="match status" value="1"/>
</dbReference>
<protein>
    <submittedName>
        <fullName evidence="2">YceH family protein</fullName>
    </submittedName>
</protein>
<evidence type="ECO:0000313" key="2">
    <source>
        <dbReference type="EMBL" id="MCW1886375.1"/>
    </source>
</evidence>
<sequence>MNPKHRRRYSAEFKAQALALLETGKPVSFIAATGFGAVCFLVVPRGPLSLHSGATMQHFPEIQLTFQEARVLGCLLEKEILTPDSYPLTPNSLLLACNQTTSREPVTRFTGDEVAEALRGLSEKYLVEKNLGGRAPKFEHCIQDVLSMQRSERAVLTVLLLRGPQSAGEIRQRTDRLHTFSSLEEVEETLTWFIEYPHGPLVRRIPVGEGRRVETFVHLLSPAAADGYSGIVTPSAAADTPAENDWRAAIEARLASLEAEIAELKAGQTPRSVDGNP</sequence>
<comment type="similarity">
    <text evidence="1">Belongs to the UPF0502 family.</text>
</comment>
<organism evidence="2 3">
    <name type="scientific">Luteolibacter flavescens</name>
    <dbReference type="NCBI Taxonomy" id="1859460"/>
    <lineage>
        <taxon>Bacteria</taxon>
        <taxon>Pseudomonadati</taxon>
        <taxon>Verrucomicrobiota</taxon>
        <taxon>Verrucomicrobiia</taxon>
        <taxon>Verrucomicrobiales</taxon>
        <taxon>Verrucomicrobiaceae</taxon>
        <taxon>Luteolibacter</taxon>
    </lineage>
</organism>
<gene>
    <name evidence="2" type="ORF">OKA04_16680</name>
</gene>
<dbReference type="Gene3D" id="1.10.10.10">
    <property type="entry name" value="Winged helix-like DNA-binding domain superfamily/Winged helix DNA-binding domain"/>
    <property type="match status" value="2"/>
</dbReference>
<dbReference type="InterPro" id="IPR007432">
    <property type="entry name" value="DUF480"/>
</dbReference>
<name>A0ABT3FTR3_9BACT</name>
<dbReference type="InterPro" id="IPR036388">
    <property type="entry name" value="WH-like_DNA-bd_sf"/>
</dbReference>
<evidence type="ECO:0000313" key="3">
    <source>
        <dbReference type="Proteomes" id="UP001207930"/>
    </source>
</evidence>
<dbReference type="RefSeq" id="WP_264502332.1">
    <property type="nucleotide sequence ID" value="NZ_JAPDDS010000010.1"/>
</dbReference>
<dbReference type="PANTHER" id="PTHR38768:SF1">
    <property type="entry name" value="UPF0502 PROTEIN YCEH"/>
    <property type="match status" value="1"/>
</dbReference>
<reference evidence="2 3" key="1">
    <citation type="submission" date="2022-10" db="EMBL/GenBank/DDBJ databases">
        <title>Luteolibacter flavescens strain MCCC 1K03193, whole genome shotgun sequencing project.</title>
        <authorList>
            <person name="Zhao G."/>
            <person name="Shen L."/>
        </authorList>
    </citation>
    <scope>NUCLEOTIDE SEQUENCE [LARGE SCALE GENOMIC DNA]</scope>
    <source>
        <strain evidence="2 3">MCCC 1K03193</strain>
    </source>
</reference>
<proteinExistence type="inferred from homology"/>
<evidence type="ECO:0000256" key="1">
    <source>
        <dbReference type="HAMAP-Rule" id="MF_01584"/>
    </source>
</evidence>
<dbReference type="EMBL" id="JAPDDS010000010">
    <property type="protein sequence ID" value="MCW1886375.1"/>
    <property type="molecule type" value="Genomic_DNA"/>
</dbReference>
<dbReference type="Pfam" id="PF04337">
    <property type="entry name" value="DUF480"/>
    <property type="match status" value="1"/>
</dbReference>
<dbReference type="SUPFAM" id="SSF46785">
    <property type="entry name" value="Winged helix' DNA-binding domain"/>
    <property type="match status" value="2"/>
</dbReference>
<dbReference type="InterPro" id="IPR036390">
    <property type="entry name" value="WH_DNA-bd_sf"/>
</dbReference>
<keyword evidence="3" id="KW-1185">Reference proteome</keyword>
<dbReference type="Proteomes" id="UP001207930">
    <property type="component" value="Unassembled WGS sequence"/>
</dbReference>
<dbReference type="HAMAP" id="MF_01584">
    <property type="entry name" value="UPF0502"/>
    <property type="match status" value="1"/>
</dbReference>
<accession>A0ABT3FTR3</accession>
<comment type="caution">
    <text evidence="2">The sequence shown here is derived from an EMBL/GenBank/DDBJ whole genome shotgun (WGS) entry which is preliminary data.</text>
</comment>